<protein>
    <submittedName>
        <fullName evidence="4">Bacterial transferase hexapeptide family protein</fullName>
    </submittedName>
</protein>
<keyword evidence="1 4" id="KW-0808">Transferase</keyword>
<comment type="caution">
    <text evidence="4">The sequence shown here is derived from an EMBL/GenBank/DDBJ whole genome shotgun (WGS) entry which is preliminary data.</text>
</comment>
<dbReference type="Proteomes" id="UP000022272">
    <property type="component" value="Unassembled WGS sequence"/>
</dbReference>
<evidence type="ECO:0000313" key="5">
    <source>
        <dbReference type="Proteomes" id="UP000022272"/>
    </source>
</evidence>
<dbReference type="CDD" id="cd04647">
    <property type="entry name" value="LbH_MAT_like"/>
    <property type="match status" value="1"/>
</dbReference>
<dbReference type="InterPro" id="IPR011004">
    <property type="entry name" value="Trimer_LpxA-like_sf"/>
</dbReference>
<keyword evidence="2" id="KW-0677">Repeat</keyword>
<evidence type="ECO:0000313" key="4">
    <source>
        <dbReference type="EMBL" id="EXZ43957.1"/>
    </source>
</evidence>
<dbReference type="PANTHER" id="PTHR23416">
    <property type="entry name" value="SIALIC ACID SYNTHASE-RELATED"/>
    <property type="match status" value="1"/>
</dbReference>
<dbReference type="InterPro" id="IPR001451">
    <property type="entry name" value="Hexapep"/>
</dbReference>
<dbReference type="SUPFAM" id="SSF51161">
    <property type="entry name" value="Trimeric LpxA-like enzymes"/>
    <property type="match status" value="1"/>
</dbReference>
<dbReference type="PROSITE" id="PS00101">
    <property type="entry name" value="HEXAPEP_TRANSFERASES"/>
    <property type="match status" value="1"/>
</dbReference>
<dbReference type="GO" id="GO:0016746">
    <property type="term" value="F:acyltransferase activity"/>
    <property type="evidence" value="ECO:0007669"/>
    <property type="project" value="UniProtKB-KW"/>
</dbReference>
<dbReference type="RefSeq" id="WP_005788627.1">
    <property type="nucleotide sequence ID" value="NZ_JGDM01000070.1"/>
</dbReference>
<name>A0A015ZHU8_BACFG</name>
<dbReference type="AlphaFoldDB" id="A0A015ZHU8"/>
<evidence type="ECO:0000256" key="1">
    <source>
        <dbReference type="ARBA" id="ARBA00022679"/>
    </source>
</evidence>
<proteinExistence type="predicted"/>
<dbReference type="InterPro" id="IPR018357">
    <property type="entry name" value="Hexapep_transf_CS"/>
</dbReference>
<evidence type="ECO:0000256" key="3">
    <source>
        <dbReference type="ARBA" id="ARBA00023315"/>
    </source>
</evidence>
<dbReference type="InterPro" id="IPR051159">
    <property type="entry name" value="Hexapeptide_acetyltransf"/>
</dbReference>
<dbReference type="Pfam" id="PF00132">
    <property type="entry name" value="Hexapep"/>
    <property type="match status" value="1"/>
</dbReference>
<evidence type="ECO:0000256" key="2">
    <source>
        <dbReference type="ARBA" id="ARBA00022737"/>
    </source>
</evidence>
<dbReference type="EMBL" id="JGDM01000070">
    <property type="protein sequence ID" value="EXZ43957.1"/>
    <property type="molecule type" value="Genomic_DNA"/>
</dbReference>
<accession>A0A015ZHU8</accession>
<dbReference type="Gene3D" id="2.160.10.10">
    <property type="entry name" value="Hexapeptide repeat proteins"/>
    <property type="match status" value="1"/>
</dbReference>
<dbReference type="PANTHER" id="PTHR23416:SF78">
    <property type="entry name" value="LIPOPOLYSACCHARIDE BIOSYNTHESIS O-ACETYL TRANSFERASE WBBJ-RELATED"/>
    <property type="match status" value="1"/>
</dbReference>
<gene>
    <name evidence="4" type="ORF">M076_2913</name>
</gene>
<dbReference type="PATRIC" id="fig|1339280.3.peg.2780"/>
<sequence>MKKILIQVLSFITVKYWSKLKGIHIHDSVIIFGHFSNSSASNQIDIRHSILKRTSIEVNGNNNKINLQGPFSATKIKVIGNNNQINIQKINGITLSEIIIRGENCNISIERYSRFGSYLKLICMGKSNSISIGEDCMLADHVELWNTDSHPIYNDQGEIINPSRPIIIGNHVWIGKDSRVTKGVNIGNNAIIGFNSLVTKNIKSNTLNAGSPTRQIREGVNWDQRFITI</sequence>
<keyword evidence="3" id="KW-0012">Acyltransferase</keyword>
<organism evidence="4 5">
    <name type="scientific">Bacteroides fragilis str. 2-F-2 #4</name>
    <dbReference type="NCBI Taxonomy" id="1339280"/>
    <lineage>
        <taxon>Bacteria</taxon>
        <taxon>Pseudomonadati</taxon>
        <taxon>Bacteroidota</taxon>
        <taxon>Bacteroidia</taxon>
        <taxon>Bacteroidales</taxon>
        <taxon>Bacteroidaceae</taxon>
        <taxon>Bacteroides</taxon>
    </lineage>
</organism>
<reference evidence="4 5" key="1">
    <citation type="submission" date="2014-02" db="EMBL/GenBank/DDBJ databases">
        <authorList>
            <person name="Sears C."/>
            <person name="Carroll K."/>
            <person name="Sack B.R."/>
            <person name="Qadri F."/>
            <person name="Myers L.L."/>
            <person name="Chung G.-T."/>
            <person name="Escheverria P."/>
            <person name="Fraser C.M."/>
            <person name="Sadzewicz L."/>
            <person name="Shefchek K.A."/>
            <person name="Tallon L."/>
            <person name="Das S.P."/>
            <person name="Daugherty S."/>
            <person name="Mongodin E.F."/>
        </authorList>
    </citation>
    <scope>NUCLEOTIDE SEQUENCE [LARGE SCALE GENOMIC DNA]</scope>
    <source>
        <strain evidence="4 5">2-F-2 #4</strain>
    </source>
</reference>